<evidence type="ECO:0000256" key="1">
    <source>
        <dbReference type="SAM" id="Phobius"/>
    </source>
</evidence>
<gene>
    <name evidence="2" type="ORF">EDM21_17295</name>
</gene>
<dbReference type="EMBL" id="RHLK01000011">
    <property type="protein sequence ID" value="MVP01256.1"/>
    <property type="molecule type" value="Genomic_DNA"/>
</dbReference>
<name>A0A7X3FKB0_9BACL</name>
<keyword evidence="1" id="KW-0472">Membrane</keyword>
<feature type="transmembrane region" description="Helical" evidence="1">
    <location>
        <begin position="46"/>
        <end position="62"/>
    </location>
</feature>
<comment type="caution">
    <text evidence="2">The sequence shown here is derived from an EMBL/GenBank/DDBJ whole genome shotgun (WGS) entry which is preliminary data.</text>
</comment>
<dbReference type="OrthoDB" id="9810176at2"/>
<organism evidence="2 3">
    <name type="scientific">Paenibacillus lutrae</name>
    <dbReference type="NCBI Taxonomy" id="2078573"/>
    <lineage>
        <taxon>Bacteria</taxon>
        <taxon>Bacillati</taxon>
        <taxon>Bacillota</taxon>
        <taxon>Bacilli</taxon>
        <taxon>Bacillales</taxon>
        <taxon>Paenibacillaceae</taxon>
        <taxon>Paenibacillus</taxon>
    </lineage>
</organism>
<dbReference type="Pfam" id="PF09858">
    <property type="entry name" value="DUF2085"/>
    <property type="match status" value="1"/>
</dbReference>
<evidence type="ECO:0000313" key="2">
    <source>
        <dbReference type="EMBL" id="MVP01256.1"/>
    </source>
</evidence>
<feature type="transmembrane region" description="Helical" evidence="1">
    <location>
        <begin position="74"/>
        <end position="98"/>
    </location>
</feature>
<keyword evidence="1" id="KW-0812">Transmembrane</keyword>
<keyword evidence="1" id="KW-1133">Transmembrane helix</keyword>
<feature type="transmembrane region" description="Helical" evidence="1">
    <location>
        <begin position="20"/>
        <end position="40"/>
    </location>
</feature>
<reference evidence="2 3" key="1">
    <citation type="journal article" date="2019" name="Microorganisms">
        <title>Paenibacillus lutrae sp. nov., A Chitinolytic Species Isolated from A River Otter in Castril Natural Park, Granada, Spain.</title>
        <authorList>
            <person name="Rodriguez M."/>
            <person name="Reina J.C."/>
            <person name="Bejar V."/>
            <person name="Llamas I."/>
        </authorList>
    </citation>
    <scope>NUCLEOTIDE SEQUENCE [LARGE SCALE GENOMIC DNA]</scope>
    <source>
        <strain evidence="2 3">N10</strain>
    </source>
</reference>
<evidence type="ECO:0000313" key="3">
    <source>
        <dbReference type="Proteomes" id="UP000490800"/>
    </source>
</evidence>
<dbReference type="Proteomes" id="UP000490800">
    <property type="component" value="Unassembled WGS sequence"/>
</dbReference>
<dbReference type="AlphaFoldDB" id="A0A7X3FKB0"/>
<keyword evidence="3" id="KW-1185">Reference proteome</keyword>
<protein>
    <submittedName>
        <fullName evidence="2">DUF2085 domain-containing protein</fullName>
    </submittedName>
</protein>
<dbReference type="InterPro" id="IPR019206">
    <property type="entry name" value="DUF2085_TM"/>
</dbReference>
<sequence length="102" mass="11353">MPCHRMSSRSFHLRGVQLPLCARCMGILLGYLALPLFLLYGMECEYGIGLVLCLPLLIDGFTQKWGWRTSSNRLRLFTGLMFGVGQCIVIAASVGILMRVLS</sequence>
<accession>A0A7X3FKB0</accession>
<proteinExistence type="predicted"/>